<organism evidence="6 7">
    <name type="scientific">Alteromonas macleodii</name>
    <name type="common">Pseudoalteromonas macleodii</name>
    <dbReference type="NCBI Taxonomy" id="28108"/>
    <lineage>
        <taxon>Bacteria</taxon>
        <taxon>Pseudomonadati</taxon>
        <taxon>Pseudomonadota</taxon>
        <taxon>Gammaproteobacteria</taxon>
        <taxon>Alteromonadales</taxon>
        <taxon>Alteromonadaceae</taxon>
        <taxon>Alteromonas/Salinimonas group</taxon>
        <taxon>Alteromonas</taxon>
    </lineage>
</organism>
<sequence length="330" mass="35532">MKNIVQEMLNKNMRLPVICAPMFLVSSPNLVINTCKNGVVGSFPAFNTRTQTALDEWLTTITAALDEEKQANPAAKVAPYAVNLVVHASNKRLHADFEIVKKHKVPFVITSQGNPKPVIDAVHQWGGIVFHDVITVAHARKAIEAGADGLILVAAGAGGHAGEVSPFALLREVREFWQGPLVLAGAINDGYGIRAAEILGANYSYMGTRFIATNEAEVDPDYKTMLVNANVDDLVFTDTFTGVKCHFLKPSITRAGVDLASIEGKENVDLDLGGSNAWKDMWSAGHGVSGIRSVIPVHSLIEQLEGEYNKAATTPFFNHTAEHQTAHAGS</sequence>
<keyword evidence="5 6" id="KW-0503">Monooxygenase</keyword>
<dbReference type="InterPro" id="IPR013785">
    <property type="entry name" value="Aldolase_TIM"/>
</dbReference>
<comment type="caution">
    <text evidence="6">The sequence shown here is derived from an EMBL/GenBank/DDBJ whole genome shotgun (WGS) entry which is preliminary data.</text>
</comment>
<evidence type="ECO:0000256" key="2">
    <source>
        <dbReference type="ARBA" id="ARBA00022630"/>
    </source>
</evidence>
<evidence type="ECO:0000256" key="4">
    <source>
        <dbReference type="ARBA" id="ARBA00023002"/>
    </source>
</evidence>
<dbReference type="AlphaFoldDB" id="A0AB36FNT5"/>
<dbReference type="FunFam" id="3.20.20.70:FF:000210">
    <property type="entry name" value="2-nitropropane dioxygenase"/>
    <property type="match status" value="1"/>
</dbReference>
<evidence type="ECO:0000313" key="6">
    <source>
        <dbReference type="EMBL" id="OES29125.1"/>
    </source>
</evidence>
<accession>A0AB36FNT5</accession>
<evidence type="ECO:0000256" key="1">
    <source>
        <dbReference type="ARBA" id="ARBA00009881"/>
    </source>
</evidence>
<keyword evidence="7" id="KW-1185">Reference proteome</keyword>
<protein>
    <submittedName>
        <fullName evidence="6">Nitronate monooxygenase family protein</fullName>
    </submittedName>
</protein>
<reference evidence="6 7" key="1">
    <citation type="submission" date="2016-09" db="EMBL/GenBank/DDBJ databases">
        <title>Draft Genome Sequence of four Alteromonas macleodii strains isolated from copper coupons and grown long-term at elevated copper levels.</title>
        <authorList>
            <person name="Cusick K."/>
            <person name="Dale J."/>
            <person name="Little B."/>
            <person name="Biffinger J."/>
        </authorList>
    </citation>
    <scope>NUCLEOTIDE SEQUENCE [LARGE SCALE GENOMIC DNA]</scope>
    <source>
        <strain evidence="6 7">KCP01</strain>
    </source>
</reference>
<dbReference type="Gene3D" id="3.20.20.70">
    <property type="entry name" value="Aldolase class I"/>
    <property type="match status" value="1"/>
</dbReference>
<comment type="similarity">
    <text evidence="1">Belongs to the nitronate monooxygenase family. NMO class I subfamily.</text>
</comment>
<gene>
    <name evidence="6" type="ORF">BFV95_3141</name>
</gene>
<evidence type="ECO:0000256" key="3">
    <source>
        <dbReference type="ARBA" id="ARBA00022643"/>
    </source>
</evidence>
<keyword evidence="3" id="KW-0288">FMN</keyword>
<dbReference type="Pfam" id="PF03060">
    <property type="entry name" value="NMO"/>
    <property type="match status" value="1"/>
</dbReference>
<dbReference type="PANTHER" id="PTHR42747:SF4">
    <property type="entry name" value="BLR1330 PROTEIN"/>
    <property type="match status" value="1"/>
</dbReference>
<evidence type="ECO:0000256" key="5">
    <source>
        <dbReference type="ARBA" id="ARBA00023033"/>
    </source>
</evidence>
<dbReference type="PANTHER" id="PTHR42747">
    <property type="entry name" value="NITRONATE MONOOXYGENASE-RELATED"/>
    <property type="match status" value="1"/>
</dbReference>
<dbReference type="GO" id="GO:0018580">
    <property type="term" value="F:nitronate monooxygenase activity"/>
    <property type="evidence" value="ECO:0007669"/>
    <property type="project" value="InterPro"/>
</dbReference>
<evidence type="ECO:0000313" key="7">
    <source>
        <dbReference type="Proteomes" id="UP000095392"/>
    </source>
</evidence>
<dbReference type="CDD" id="cd04730">
    <property type="entry name" value="NPD_like"/>
    <property type="match status" value="1"/>
</dbReference>
<dbReference type="InterPro" id="IPR004136">
    <property type="entry name" value="NMO"/>
</dbReference>
<keyword evidence="4" id="KW-0560">Oxidoreductase</keyword>
<proteinExistence type="inferred from homology"/>
<name>A0AB36FNT5_ALTMA</name>
<dbReference type="RefSeq" id="WP_069944796.1">
    <property type="nucleotide sequence ID" value="NZ_JAYMED010000001.1"/>
</dbReference>
<dbReference type="EMBL" id="MIPY01000021">
    <property type="protein sequence ID" value="OES29125.1"/>
    <property type="molecule type" value="Genomic_DNA"/>
</dbReference>
<keyword evidence="2" id="KW-0285">Flavoprotein</keyword>
<dbReference type="Proteomes" id="UP000095392">
    <property type="component" value="Unassembled WGS sequence"/>
</dbReference>
<dbReference type="SUPFAM" id="SSF51412">
    <property type="entry name" value="Inosine monophosphate dehydrogenase (IMPDH)"/>
    <property type="match status" value="1"/>
</dbReference>